<evidence type="ECO:0000256" key="5">
    <source>
        <dbReference type="ARBA" id="ARBA00022692"/>
    </source>
</evidence>
<keyword evidence="6 8" id="KW-1133">Transmembrane helix</keyword>
<evidence type="ECO:0000256" key="8">
    <source>
        <dbReference type="RuleBase" id="RU363041"/>
    </source>
</evidence>
<accession>A0A4Q1JK86</accession>
<organism evidence="9 10">
    <name type="scientific">Ancylomarina salipaludis</name>
    <dbReference type="NCBI Taxonomy" id="2501299"/>
    <lineage>
        <taxon>Bacteria</taxon>
        <taxon>Pseudomonadati</taxon>
        <taxon>Bacteroidota</taxon>
        <taxon>Bacteroidia</taxon>
        <taxon>Marinilabiliales</taxon>
        <taxon>Marinifilaceae</taxon>
        <taxon>Ancylomarina</taxon>
    </lineage>
</organism>
<feature type="transmembrane region" description="Helical" evidence="8">
    <location>
        <begin position="41"/>
        <end position="58"/>
    </location>
</feature>
<feature type="transmembrane region" description="Helical" evidence="8">
    <location>
        <begin position="164"/>
        <end position="183"/>
    </location>
</feature>
<gene>
    <name evidence="9" type="ORF">EO244_11450</name>
</gene>
<keyword evidence="10" id="KW-1185">Reference proteome</keyword>
<comment type="similarity">
    <text evidence="2 8">Belongs to the 4-toluene sulfonate uptake permease (TSUP) (TC 2.A.102) family.</text>
</comment>
<name>A0A4Q1JK86_9BACT</name>
<evidence type="ECO:0000256" key="6">
    <source>
        <dbReference type="ARBA" id="ARBA00022989"/>
    </source>
</evidence>
<dbReference type="RefSeq" id="WP_129254813.1">
    <property type="nucleotide sequence ID" value="NZ_SAXA01000010.1"/>
</dbReference>
<dbReference type="AlphaFoldDB" id="A0A4Q1JK86"/>
<dbReference type="Pfam" id="PF01925">
    <property type="entry name" value="TauE"/>
    <property type="match status" value="1"/>
</dbReference>
<dbReference type="GO" id="GO:0005886">
    <property type="term" value="C:plasma membrane"/>
    <property type="evidence" value="ECO:0007669"/>
    <property type="project" value="UniProtKB-SubCell"/>
</dbReference>
<sequence length="238" mass="26767">MLYFWIILIVSVASLVKGITGFGFALVALPPLMIWYSPKELIPVLILCSLFSSLIIVLQKKDRKLVNKAFQVLIVYGALFTIFGVFMLKYISEHTLIIVMSVFFILLSILTLLGVKYTLKLSRLSYKIMGAFLGFLTGSISVSGPPLALFLHSANVDNQEFREIFSWFSIVTACIALVGYYFVGLLTMTTVKMTLIFIPILYLGSYLGKRLNYRISPVLFKNMSVIITLLSSLFLILK</sequence>
<keyword evidence="7 8" id="KW-0472">Membrane</keyword>
<keyword evidence="4 8" id="KW-1003">Cell membrane</keyword>
<evidence type="ECO:0000256" key="4">
    <source>
        <dbReference type="ARBA" id="ARBA00022475"/>
    </source>
</evidence>
<evidence type="ECO:0000313" key="10">
    <source>
        <dbReference type="Proteomes" id="UP000289703"/>
    </source>
</evidence>
<feature type="transmembrane region" description="Helical" evidence="8">
    <location>
        <begin position="70"/>
        <end position="91"/>
    </location>
</feature>
<evidence type="ECO:0000256" key="2">
    <source>
        <dbReference type="ARBA" id="ARBA00009142"/>
    </source>
</evidence>
<evidence type="ECO:0000256" key="1">
    <source>
        <dbReference type="ARBA" id="ARBA00004651"/>
    </source>
</evidence>
<evidence type="ECO:0000256" key="7">
    <source>
        <dbReference type="ARBA" id="ARBA00023136"/>
    </source>
</evidence>
<feature type="transmembrane region" description="Helical" evidence="8">
    <location>
        <begin position="219"/>
        <end position="237"/>
    </location>
</feature>
<keyword evidence="3" id="KW-0813">Transport</keyword>
<dbReference type="PANTHER" id="PTHR30269">
    <property type="entry name" value="TRANSMEMBRANE PROTEIN YFCA"/>
    <property type="match status" value="1"/>
</dbReference>
<comment type="subcellular location">
    <subcellularLocation>
        <location evidence="1 8">Cell membrane</location>
        <topology evidence="1 8">Multi-pass membrane protein</topology>
    </subcellularLocation>
</comment>
<dbReference type="InterPro" id="IPR052017">
    <property type="entry name" value="TSUP"/>
</dbReference>
<comment type="caution">
    <text evidence="9">The sequence shown here is derived from an EMBL/GenBank/DDBJ whole genome shotgun (WGS) entry which is preliminary data.</text>
</comment>
<proteinExistence type="inferred from homology"/>
<evidence type="ECO:0000256" key="3">
    <source>
        <dbReference type="ARBA" id="ARBA00022448"/>
    </source>
</evidence>
<evidence type="ECO:0000313" key="9">
    <source>
        <dbReference type="EMBL" id="RXQ92158.1"/>
    </source>
</evidence>
<feature type="transmembrane region" description="Helical" evidence="8">
    <location>
        <begin position="7"/>
        <end position="29"/>
    </location>
</feature>
<dbReference type="OrthoDB" id="7843147at2"/>
<dbReference type="PANTHER" id="PTHR30269:SF37">
    <property type="entry name" value="MEMBRANE TRANSPORTER PROTEIN"/>
    <property type="match status" value="1"/>
</dbReference>
<reference evidence="9 10" key="1">
    <citation type="submission" date="2019-01" db="EMBL/GenBank/DDBJ databases">
        <title>Ancylomarina salipaludis sp. nov., isolated from a salt marsh.</title>
        <authorList>
            <person name="Yoon J.-H."/>
        </authorList>
    </citation>
    <scope>NUCLEOTIDE SEQUENCE [LARGE SCALE GENOMIC DNA]</scope>
    <source>
        <strain evidence="9 10">SHSM-M15</strain>
    </source>
</reference>
<protein>
    <recommendedName>
        <fullName evidence="8">Probable membrane transporter protein</fullName>
    </recommendedName>
</protein>
<keyword evidence="5 8" id="KW-0812">Transmembrane</keyword>
<dbReference type="EMBL" id="SAXA01000010">
    <property type="protein sequence ID" value="RXQ92158.1"/>
    <property type="molecule type" value="Genomic_DNA"/>
</dbReference>
<feature type="transmembrane region" description="Helical" evidence="8">
    <location>
        <begin position="97"/>
        <end position="119"/>
    </location>
</feature>
<feature type="transmembrane region" description="Helical" evidence="8">
    <location>
        <begin position="131"/>
        <end position="152"/>
    </location>
</feature>
<dbReference type="Proteomes" id="UP000289703">
    <property type="component" value="Unassembled WGS sequence"/>
</dbReference>
<dbReference type="InterPro" id="IPR002781">
    <property type="entry name" value="TM_pro_TauE-like"/>
</dbReference>